<dbReference type="InParanoid" id="A0A136J107"/>
<evidence type="ECO:0000313" key="2">
    <source>
        <dbReference type="EMBL" id="KXJ90865.1"/>
    </source>
</evidence>
<dbReference type="Proteomes" id="UP000070501">
    <property type="component" value="Unassembled WGS sequence"/>
</dbReference>
<protein>
    <submittedName>
        <fullName evidence="2">Uncharacterized protein</fullName>
    </submittedName>
</protein>
<keyword evidence="1" id="KW-0812">Transmembrane</keyword>
<keyword evidence="1" id="KW-0472">Membrane</keyword>
<keyword evidence="3" id="KW-1185">Reference proteome</keyword>
<dbReference type="PANTHER" id="PTHR37783">
    <property type="entry name" value="MEMBRANE PROTEIN, PUTATIVE (AFU_ORTHOLOGUE AFUA_1G04315)-RELATED"/>
    <property type="match status" value="1"/>
</dbReference>
<accession>A0A136J107</accession>
<feature type="transmembrane region" description="Helical" evidence="1">
    <location>
        <begin position="70"/>
        <end position="88"/>
    </location>
</feature>
<keyword evidence="1" id="KW-1133">Transmembrane helix</keyword>
<evidence type="ECO:0000313" key="3">
    <source>
        <dbReference type="Proteomes" id="UP000070501"/>
    </source>
</evidence>
<feature type="transmembrane region" description="Helical" evidence="1">
    <location>
        <begin position="95"/>
        <end position="117"/>
    </location>
</feature>
<evidence type="ECO:0000256" key="1">
    <source>
        <dbReference type="SAM" id="Phobius"/>
    </source>
</evidence>
<gene>
    <name evidence="2" type="ORF">Micbo1qcDRAFT_225749</name>
</gene>
<name>A0A136J107_9PEZI</name>
<dbReference type="EMBL" id="KQ964251">
    <property type="protein sequence ID" value="KXJ90865.1"/>
    <property type="molecule type" value="Genomic_DNA"/>
</dbReference>
<reference evidence="3" key="1">
    <citation type="submission" date="2016-02" db="EMBL/GenBank/DDBJ databases">
        <title>Draft genome sequence of Microdochium bolleyi, a fungal endophyte of beachgrass.</title>
        <authorList>
            <consortium name="DOE Joint Genome Institute"/>
            <person name="David A.S."/>
            <person name="May G."/>
            <person name="Haridas S."/>
            <person name="Lim J."/>
            <person name="Wang M."/>
            <person name="Labutti K."/>
            <person name="Lipzen A."/>
            <person name="Barry K."/>
            <person name="Grigoriev I.V."/>
        </authorList>
    </citation>
    <scope>NUCLEOTIDE SEQUENCE [LARGE SCALE GENOMIC DNA]</scope>
    <source>
        <strain evidence="3">J235TASD1</strain>
    </source>
</reference>
<organism evidence="2 3">
    <name type="scientific">Microdochium bolleyi</name>
    <dbReference type="NCBI Taxonomy" id="196109"/>
    <lineage>
        <taxon>Eukaryota</taxon>
        <taxon>Fungi</taxon>
        <taxon>Dikarya</taxon>
        <taxon>Ascomycota</taxon>
        <taxon>Pezizomycotina</taxon>
        <taxon>Sordariomycetes</taxon>
        <taxon>Xylariomycetidae</taxon>
        <taxon>Xylariales</taxon>
        <taxon>Microdochiaceae</taxon>
        <taxon>Microdochium</taxon>
    </lineage>
</organism>
<dbReference type="OrthoDB" id="5553410at2759"/>
<dbReference type="PANTHER" id="PTHR37783:SF1">
    <property type="entry name" value="MEMBRANE PROTEIN, PUTATIVE (AFU_ORTHOLOGUE AFUA_1G04315)-RELATED"/>
    <property type="match status" value="1"/>
</dbReference>
<dbReference type="AlphaFoldDB" id="A0A136J107"/>
<sequence length="135" mass="14761">MSGSSPKTLVRVDDFPLPSRANIRGILASAALMYASARPSLLEPGSVLHDRLLAGRAQATSVSRWAQLGLFYFLFGAHTLEMLGFAYVRLRRHGVPIFSVLGFKWLLSVFVGGQYAWAHFDEVVAKKAIAGGRAR</sequence>
<proteinExistence type="predicted"/>